<dbReference type="InterPro" id="IPR002611">
    <property type="entry name" value="IstB_ATP-bd"/>
</dbReference>
<proteinExistence type="predicted"/>
<dbReference type="Pfam" id="PF01695">
    <property type="entry name" value="IstB_IS21"/>
    <property type="match status" value="1"/>
</dbReference>
<name>A0A9D1CVB9_9FIRM</name>
<reference evidence="2" key="1">
    <citation type="submission" date="2020-10" db="EMBL/GenBank/DDBJ databases">
        <authorList>
            <person name="Gilroy R."/>
        </authorList>
    </citation>
    <scope>NUCLEOTIDE SEQUENCE</scope>
    <source>
        <strain evidence="2">ChiSjej1B19-3389</strain>
    </source>
</reference>
<accession>A0A9D1CVB9</accession>
<keyword evidence="2" id="KW-0547">Nucleotide-binding</keyword>
<organism evidence="2 3">
    <name type="scientific">Candidatus Scatavimonas merdigallinarum</name>
    <dbReference type="NCBI Taxonomy" id="2840914"/>
    <lineage>
        <taxon>Bacteria</taxon>
        <taxon>Bacillati</taxon>
        <taxon>Bacillota</taxon>
        <taxon>Clostridia</taxon>
        <taxon>Eubacteriales</taxon>
        <taxon>Oscillospiraceae</taxon>
        <taxon>Oscillospiraceae incertae sedis</taxon>
        <taxon>Candidatus Scatavimonas</taxon>
    </lineage>
</organism>
<gene>
    <name evidence="2" type="ORF">IAD32_03320</name>
</gene>
<dbReference type="Proteomes" id="UP000886787">
    <property type="component" value="Unassembled WGS sequence"/>
</dbReference>
<reference evidence="2" key="2">
    <citation type="journal article" date="2021" name="PeerJ">
        <title>Extensive microbial diversity within the chicken gut microbiome revealed by metagenomics and culture.</title>
        <authorList>
            <person name="Gilroy R."/>
            <person name="Ravi A."/>
            <person name="Getino M."/>
            <person name="Pursley I."/>
            <person name="Horton D.L."/>
            <person name="Alikhan N.F."/>
            <person name="Baker D."/>
            <person name="Gharbi K."/>
            <person name="Hall N."/>
            <person name="Watson M."/>
            <person name="Adriaenssens E.M."/>
            <person name="Foster-Nyarko E."/>
            <person name="Jarju S."/>
            <person name="Secka A."/>
            <person name="Antonio M."/>
            <person name="Oren A."/>
            <person name="Chaudhuri R.R."/>
            <person name="La Ragione R."/>
            <person name="Hildebrand F."/>
            <person name="Pallen M.J."/>
        </authorList>
    </citation>
    <scope>NUCLEOTIDE SEQUENCE</scope>
    <source>
        <strain evidence="2">ChiSjej1B19-3389</strain>
    </source>
</reference>
<protein>
    <submittedName>
        <fullName evidence="2">ATP-binding protein</fullName>
    </submittedName>
</protein>
<evidence type="ECO:0000313" key="3">
    <source>
        <dbReference type="Proteomes" id="UP000886787"/>
    </source>
</evidence>
<dbReference type="InterPro" id="IPR027417">
    <property type="entry name" value="P-loop_NTPase"/>
</dbReference>
<dbReference type="GO" id="GO:0006260">
    <property type="term" value="P:DNA replication"/>
    <property type="evidence" value="ECO:0007669"/>
    <property type="project" value="TreeGrafter"/>
</dbReference>
<dbReference type="PANTHER" id="PTHR30050">
    <property type="entry name" value="CHROMOSOMAL REPLICATION INITIATOR PROTEIN DNAA"/>
    <property type="match status" value="1"/>
</dbReference>
<dbReference type="EMBL" id="DVFW01000018">
    <property type="protein sequence ID" value="HIQ80300.1"/>
    <property type="molecule type" value="Genomic_DNA"/>
</dbReference>
<dbReference type="PANTHER" id="PTHR30050:SF4">
    <property type="entry name" value="ATP-BINDING PROTEIN RV3427C IN INSERTION SEQUENCE-RELATED"/>
    <property type="match status" value="1"/>
</dbReference>
<evidence type="ECO:0000259" key="1">
    <source>
        <dbReference type="SMART" id="SM00382"/>
    </source>
</evidence>
<keyword evidence="2" id="KW-0067">ATP-binding</keyword>
<dbReference type="Gene3D" id="3.40.50.300">
    <property type="entry name" value="P-loop containing nucleotide triphosphate hydrolases"/>
    <property type="match status" value="1"/>
</dbReference>
<dbReference type="SUPFAM" id="SSF52540">
    <property type="entry name" value="P-loop containing nucleoside triphosphate hydrolases"/>
    <property type="match status" value="1"/>
</dbReference>
<evidence type="ECO:0000313" key="2">
    <source>
        <dbReference type="EMBL" id="HIQ80300.1"/>
    </source>
</evidence>
<feature type="domain" description="AAA+ ATPase" evidence="1">
    <location>
        <begin position="182"/>
        <end position="306"/>
    </location>
</feature>
<comment type="caution">
    <text evidence="2">The sequence shown here is derived from an EMBL/GenBank/DDBJ whole genome shotgun (WGS) entry which is preliminary data.</text>
</comment>
<dbReference type="SMART" id="SM00382">
    <property type="entry name" value="AAA"/>
    <property type="match status" value="1"/>
</dbReference>
<dbReference type="GO" id="GO:0005524">
    <property type="term" value="F:ATP binding"/>
    <property type="evidence" value="ECO:0007669"/>
    <property type="project" value="UniProtKB-KW"/>
</dbReference>
<sequence>MGYSKETYAKAHSIMQDRRMNALREADLRKEQFYKKYPRAQQVERALSQTAAKAGKAVLSGANAKEELLKLKAANLSLQKELAAILTGAGVPDDYLEARFTCKTCCDKGYMDGKMCSCFLSLLKDVAYEELNALSPLSLCGFESFSLRYYTDAPQDGGTSPKRRMQQIFSFCKEYARSFQEDSESLLLVGATGLGKTHLALAIANEVINRGYGVVYCSVPDIARRLEQEHFSKGSEEPTQQSLTQCDLLILDDLGTEFTTPFTSSALYHIFNTRLMRTKPTIISTNLSLEEMERAYSERFVSRLAGSCQRLTFLGRDVRIQMKKESLSKR</sequence>
<dbReference type="NCBIfam" id="NF005304">
    <property type="entry name" value="PRK06835.1"/>
    <property type="match status" value="1"/>
</dbReference>
<dbReference type="AlphaFoldDB" id="A0A9D1CVB9"/>
<dbReference type="InterPro" id="IPR003593">
    <property type="entry name" value="AAA+_ATPase"/>
</dbReference>
<dbReference type="CDD" id="cd00009">
    <property type="entry name" value="AAA"/>
    <property type="match status" value="1"/>
</dbReference>